<sequence>MISSWLKNMFLGAISVQISGKLLSTLLNQLNRAGISLWNVTKTSEESITFTMSIKDFKEFTNLVKKTGCKFTIKRKYGLPFLNWRLQKRYMFLAGFLFFLLFIWTMSQFIWDIEITGHDGKYLAYEHERTIRSELQELGIKEGSWKRKMPEKDIIQNQLREQLQNDYIWIGMEIKGTQLLIIAVPLTKPKEDEEILIESDLVATKRAIIHRILAYDGIAYVKEGQRVEPGQILISGFFSKEKKIPAKGVVEGIVWYTVEVELPLERTVETYTGEAINKYNFVLRDWSLPLYLPNRLQELENHDKRTSIKKLSWRSLSFPVELHVDTYYETKTETIFLNEDAAKDQAVEMAFDKISKQVDFIEVVSQTIMHYNIDDGKIEVKLLAEVIEDITMRKLIDEKDYIDDEDNDE</sequence>
<reference evidence="2 3" key="1">
    <citation type="submission" date="2016-09" db="EMBL/GenBank/DDBJ databases">
        <title>Draft genome sequence for the type strain of Desulfuribacillus alkaliarsenatis AHT28, an obligately anaerobic, sulfidogenic bacterium isolated from Russian soda lake sediments.</title>
        <authorList>
            <person name="Abin C.A."/>
            <person name="Hollibaugh J.T."/>
        </authorList>
    </citation>
    <scope>NUCLEOTIDE SEQUENCE [LARGE SCALE GENOMIC DNA]</scope>
    <source>
        <strain evidence="2 3">AHT28</strain>
    </source>
</reference>
<protein>
    <submittedName>
        <fullName evidence="2">Sporulation protein YqfD</fullName>
    </submittedName>
</protein>
<dbReference type="PIRSF" id="PIRSF029895">
    <property type="entry name" value="SpoIV"/>
    <property type="match status" value="1"/>
</dbReference>
<dbReference type="AlphaFoldDB" id="A0A1E5G081"/>
<gene>
    <name evidence="2" type="ORF">BHF68_08650</name>
</gene>
<dbReference type="STRING" id="766136.BHF68_08650"/>
<accession>A0A1E5G081</accession>
<dbReference type="Proteomes" id="UP000094296">
    <property type="component" value="Unassembled WGS sequence"/>
</dbReference>
<keyword evidence="3" id="KW-1185">Reference proteome</keyword>
<dbReference type="Pfam" id="PF06898">
    <property type="entry name" value="YqfD"/>
    <property type="match status" value="1"/>
</dbReference>
<evidence type="ECO:0000256" key="1">
    <source>
        <dbReference type="SAM" id="Phobius"/>
    </source>
</evidence>
<evidence type="ECO:0000313" key="3">
    <source>
        <dbReference type="Proteomes" id="UP000094296"/>
    </source>
</evidence>
<organism evidence="2 3">
    <name type="scientific">Desulfuribacillus alkaliarsenatis</name>
    <dbReference type="NCBI Taxonomy" id="766136"/>
    <lineage>
        <taxon>Bacteria</taxon>
        <taxon>Bacillati</taxon>
        <taxon>Bacillota</taxon>
        <taxon>Desulfuribacillia</taxon>
        <taxon>Desulfuribacillales</taxon>
        <taxon>Desulfuribacillaceae</taxon>
        <taxon>Desulfuribacillus</taxon>
    </lineage>
</organism>
<keyword evidence="1" id="KW-0472">Membrane</keyword>
<dbReference type="RefSeq" id="WP_069643730.1">
    <property type="nucleotide sequence ID" value="NZ_MIJE01000032.1"/>
</dbReference>
<name>A0A1E5G081_9FIRM</name>
<evidence type="ECO:0000313" key="2">
    <source>
        <dbReference type="EMBL" id="OEF96224.1"/>
    </source>
</evidence>
<comment type="caution">
    <text evidence="2">The sequence shown here is derived from an EMBL/GenBank/DDBJ whole genome shotgun (WGS) entry which is preliminary data.</text>
</comment>
<dbReference type="InterPro" id="IPR010690">
    <property type="entry name" value="YqfD"/>
</dbReference>
<keyword evidence="1" id="KW-1133">Transmembrane helix</keyword>
<keyword evidence="1" id="KW-0812">Transmembrane</keyword>
<dbReference type="EMBL" id="MIJE01000032">
    <property type="protein sequence ID" value="OEF96224.1"/>
    <property type="molecule type" value="Genomic_DNA"/>
</dbReference>
<dbReference type="NCBIfam" id="TIGR02876">
    <property type="entry name" value="spore_yqfD"/>
    <property type="match status" value="1"/>
</dbReference>
<feature type="transmembrane region" description="Helical" evidence="1">
    <location>
        <begin position="90"/>
        <end position="111"/>
    </location>
</feature>
<dbReference type="OrthoDB" id="1640349at2"/>
<proteinExistence type="predicted"/>